<proteinExistence type="predicted"/>
<dbReference type="EMBL" id="CAJFDH010000006">
    <property type="protein sequence ID" value="CAD5230471.1"/>
    <property type="molecule type" value="Genomic_DNA"/>
</dbReference>
<comment type="caution">
    <text evidence="1">The sequence shown here is derived from an EMBL/GenBank/DDBJ whole genome shotgun (WGS) entry which is preliminary data.</text>
</comment>
<evidence type="ECO:0000313" key="1">
    <source>
        <dbReference type="EMBL" id="CAD5230471.1"/>
    </source>
</evidence>
<dbReference type="Proteomes" id="UP000614601">
    <property type="component" value="Unassembled WGS sequence"/>
</dbReference>
<accession>A0A811LS24</accession>
<reference evidence="1" key="1">
    <citation type="submission" date="2020-09" db="EMBL/GenBank/DDBJ databases">
        <authorList>
            <person name="Kikuchi T."/>
        </authorList>
    </citation>
    <scope>NUCLEOTIDE SEQUENCE</scope>
    <source>
        <strain evidence="1">SH1</strain>
    </source>
</reference>
<sequence>MGCRLSSYAKPETVNKADQENANGVQQHQVSSVGQGDYIDGIDISRVGRINIFMYGDSTELTVQGYIIGSEVYKIRFCDEYDVILEKLKLCLKKKRKFVLQIYFFDDLCVWSPSLLNVMADFFLNTLPAIDELYIYGAPENVNVSFIDFCRKIHPIVERLAINNPTILRFLIDFQIKSLAPESTVSLRWMPLKYTQANLVTFNNWSMLEVLAQQDIVMQQVRSATFYKYQRESSNLKLIFENVFNMFPSLEHLTLEGYIYVREQNEPILNHELFTYTRTVFDTFERMLDWNQGKLNIIIIFFAYFNVPVNEDLARKMTEFAGYECCYKNGYFVLEVSMSNVDLRMVVQSE</sequence>
<dbReference type="EMBL" id="CAJFCW020000006">
    <property type="protein sequence ID" value="CAG9127771.1"/>
    <property type="molecule type" value="Genomic_DNA"/>
</dbReference>
<name>A0A811LS24_9BILA</name>
<keyword evidence="2" id="KW-1185">Reference proteome</keyword>
<organism evidence="1 2">
    <name type="scientific">Bursaphelenchus okinawaensis</name>
    <dbReference type="NCBI Taxonomy" id="465554"/>
    <lineage>
        <taxon>Eukaryota</taxon>
        <taxon>Metazoa</taxon>
        <taxon>Ecdysozoa</taxon>
        <taxon>Nematoda</taxon>
        <taxon>Chromadorea</taxon>
        <taxon>Rhabditida</taxon>
        <taxon>Tylenchina</taxon>
        <taxon>Tylenchomorpha</taxon>
        <taxon>Aphelenchoidea</taxon>
        <taxon>Aphelenchoididae</taxon>
        <taxon>Bursaphelenchus</taxon>
    </lineage>
</organism>
<dbReference type="AlphaFoldDB" id="A0A811LS24"/>
<protein>
    <submittedName>
        <fullName evidence="1">Uncharacterized protein</fullName>
    </submittedName>
</protein>
<dbReference type="Proteomes" id="UP000783686">
    <property type="component" value="Unassembled WGS sequence"/>
</dbReference>
<gene>
    <name evidence="1" type="ORF">BOKJ2_LOCUS14152</name>
</gene>
<evidence type="ECO:0000313" key="2">
    <source>
        <dbReference type="Proteomes" id="UP000614601"/>
    </source>
</evidence>